<feature type="compositionally biased region" description="Basic and acidic residues" evidence="1">
    <location>
        <begin position="99"/>
        <end position="122"/>
    </location>
</feature>
<evidence type="ECO:0000256" key="1">
    <source>
        <dbReference type="SAM" id="MobiDB-lite"/>
    </source>
</evidence>
<dbReference type="AlphaFoldDB" id="A0A8D8A548"/>
<evidence type="ECO:0000313" key="2">
    <source>
        <dbReference type="EMBL" id="CAG6450140.1"/>
    </source>
</evidence>
<name>A0A8D8A548_CULPI</name>
<organism evidence="2">
    <name type="scientific">Culex pipiens</name>
    <name type="common">House mosquito</name>
    <dbReference type="NCBI Taxonomy" id="7175"/>
    <lineage>
        <taxon>Eukaryota</taxon>
        <taxon>Metazoa</taxon>
        <taxon>Ecdysozoa</taxon>
        <taxon>Arthropoda</taxon>
        <taxon>Hexapoda</taxon>
        <taxon>Insecta</taxon>
        <taxon>Pterygota</taxon>
        <taxon>Neoptera</taxon>
        <taxon>Endopterygota</taxon>
        <taxon>Diptera</taxon>
        <taxon>Nematocera</taxon>
        <taxon>Culicoidea</taxon>
        <taxon>Culicidae</taxon>
        <taxon>Culicinae</taxon>
        <taxon>Culicini</taxon>
        <taxon>Culex</taxon>
        <taxon>Culex</taxon>
    </lineage>
</organism>
<sequence>MQPVCQVRVHESGRFGQGSHRTAHDRGSGEEGSAEAGLHDHRAHVRKHRNRAGHGCRRQGLPMSDRHAGEDVQREGGHAQGPRSRGDPHPNGGGLRLARRTDRRCTAAREGDPQLDRAQPVHERRKPVGTLRRNWSGDRRPARRSG</sequence>
<feature type="compositionally biased region" description="Basic residues" evidence="1">
    <location>
        <begin position="41"/>
        <end position="57"/>
    </location>
</feature>
<accession>A0A8D8A548</accession>
<feature type="compositionally biased region" description="Basic and acidic residues" evidence="1">
    <location>
        <begin position="64"/>
        <end position="77"/>
    </location>
</feature>
<proteinExistence type="predicted"/>
<protein>
    <submittedName>
        <fullName evidence="2">(northern house mosquito) hypothetical protein</fullName>
    </submittedName>
</protein>
<dbReference type="EMBL" id="HBUE01015048">
    <property type="protein sequence ID" value="CAG6450140.1"/>
    <property type="molecule type" value="Transcribed_RNA"/>
</dbReference>
<reference evidence="2" key="1">
    <citation type="submission" date="2021-05" db="EMBL/GenBank/DDBJ databases">
        <authorList>
            <person name="Alioto T."/>
            <person name="Alioto T."/>
            <person name="Gomez Garrido J."/>
        </authorList>
    </citation>
    <scope>NUCLEOTIDE SEQUENCE</scope>
</reference>
<feature type="region of interest" description="Disordered" evidence="1">
    <location>
        <begin position="1"/>
        <end position="146"/>
    </location>
</feature>